<dbReference type="PROSITE" id="PS50076">
    <property type="entry name" value="DNAJ_2"/>
    <property type="match status" value="1"/>
</dbReference>
<dbReference type="SUPFAM" id="SSF46565">
    <property type="entry name" value="Chaperone J-domain"/>
    <property type="match status" value="1"/>
</dbReference>
<dbReference type="PANTHER" id="PTHR44240">
    <property type="entry name" value="DNAJ DOMAIN (PROKARYOTIC HEAT SHOCK PROTEIN)-RELATED"/>
    <property type="match status" value="1"/>
</dbReference>
<dbReference type="AlphaFoldDB" id="A0A1E5VR08"/>
<organism evidence="2 3">
    <name type="scientific">Dichanthelium oligosanthes</name>
    <dbReference type="NCBI Taxonomy" id="888268"/>
    <lineage>
        <taxon>Eukaryota</taxon>
        <taxon>Viridiplantae</taxon>
        <taxon>Streptophyta</taxon>
        <taxon>Embryophyta</taxon>
        <taxon>Tracheophyta</taxon>
        <taxon>Spermatophyta</taxon>
        <taxon>Magnoliopsida</taxon>
        <taxon>Liliopsida</taxon>
        <taxon>Poales</taxon>
        <taxon>Poaceae</taxon>
        <taxon>PACMAD clade</taxon>
        <taxon>Panicoideae</taxon>
        <taxon>Panicodae</taxon>
        <taxon>Paniceae</taxon>
        <taxon>Dichantheliinae</taxon>
        <taxon>Dichanthelium</taxon>
    </lineage>
</organism>
<keyword evidence="3" id="KW-1185">Reference proteome</keyword>
<dbReference type="PANTHER" id="PTHR44240:SF10">
    <property type="entry name" value="J DOMAIN-CONTAINING PROTEIN"/>
    <property type="match status" value="1"/>
</dbReference>
<dbReference type="EMBL" id="LWDX02032303">
    <property type="protein sequence ID" value="OEL27524.1"/>
    <property type="molecule type" value="Genomic_DNA"/>
</dbReference>
<dbReference type="PRINTS" id="PR00625">
    <property type="entry name" value="JDOMAIN"/>
</dbReference>
<accession>A0A1E5VR08</accession>
<dbReference type="InterPro" id="IPR001623">
    <property type="entry name" value="DnaJ_domain"/>
</dbReference>
<gene>
    <name evidence="2" type="ORF">BAE44_0011457</name>
</gene>
<protein>
    <recommendedName>
        <fullName evidence="1">J domain-containing protein</fullName>
    </recommendedName>
</protein>
<dbReference type="STRING" id="888268.A0A1E5VR08"/>
<reference evidence="2 3" key="1">
    <citation type="submission" date="2016-09" db="EMBL/GenBank/DDBJ databases">
        <title>The draft genome of Dichanthelium oligosanthes: A C3 panicoid grass species.</title>
        <authorList>
            <person name="Studer A.J."/>
            <person name="Schnable J.C."/>
            <person name="Brutnell T.P."/>
        </authorList>
    </citation>
    <scope>NUCLEOTIDE SEQUENCE [LARGE SCALE GENOMIC DNA]</scope>
    <source>
        <strain evidence="3">cv. Kellogg 1175</strain>
        <tissue evidence="2">Leaf</tissue>
    </source>
</reference>
<evidence type="ECO:0000259" key="1">
    <source>
        <dbReference type="PROSITE" id="PS50076"/>
    </source>
</evidence>
<feature type="domain" description="J" evidence="1">
    <location>
        <begin position="4"/>
        <end position="69"/>
    </location>
</feature>
<dbReference type="GO" id="GO:0005783">
    <property type="term" value="C:endoplasmic reticulum"/>
    <property type="evidence" value="ECO:0007669"/>
    <property type="project" value="UniProtKB-ARBA"/>
</dbReference>
<comment type="caution">
    <text evidence="2">The sequence shown here is derived from an EMBL/GenBank/DDBJ whole genome shotgun (WGS) entry which is preliminary data.</text>
</comment>
<proteinExistence type="predicted"/>
<feature type="non-terminal residue" evidence="2">
    <location>
        <position position="1"/>
    </location>
</feature>
<sequence length="217" mass="23885">LAAAASTVLGLRAGATVWEIKADYRCLARERHPDVVGAAPGAAADFVRLHDAYATISDPDSRVRYNRFGGRGWWSNVDSGERCRDRHRFGVEPPGRRRRRGPAAAERAAGLVPVKAAGRRGARGEVAAAGRAEVGRGGGGRWARGAARRREEDVRWGRRLRCAEEREFARMGGLHILRGVMVGLLERLQLRWTEKKVLRGAIGGLLEPVNTIDFHMH</sequence>
<evidence type="ECO:0000313" key="3">
    <source>
        <dbReference type="Proteomes" id="UP000095767"/>
    </source>
</evidence>
<dbReference type="InterPro" id="IPR036869">
    <property type="entry name" value="J_dom_sf"/>
</dbReference>
<dbReference type="Proteomes" id="UP000095767">
    <property type="component" value="Unassembled WGS sequence"/>
</dbReference>
<dbReference type="Pfam" id="PF00226">
    <property type="entry name" value="DnaJ"/>
    <property type="match status" value="1"/>
</dbReference>
<name>A0A1E5VR08_9POAL</name>
<dbReference type="SMART" id="SM00271">
    <property type="entry name" value="DnaJ"/>
    <property type="match status" value="1"/>
</dbReference>
<dbReference type="InterPro" id="IPR052276">
    <property type="entry name" value="Diphthamide-biosynth_chaperone"/>
</dbReference>
<dbReference type="CDD" id="cd06257">
    <property type="entry name" value="DnaJ"/>
    <property type="match status" value="1"/>
</dbReference>
<evidence type="ECO:0000313" key="2">
    <source>
        <dbReference type="EMBL" id="OEL27524.1"/>
    </source>
</evidence>
<dbReference type="Gene3D" id="1.10.287.110">
    <property type="entry name" value="DnaJ domain"/>
    <property type="match status" value="1"/>
</dbReference>